<dbReference type="Proteomes" id="UP000815677">
    <property type="component" value="Unassembled WGS sequence"/>
</dbReference>
<dbReference type="EMBL" id="DF849905">
    <property type="protein sequence ID" value="GAT59703.1"/>
    <property type="molecule type" value="Genomic_DNA"/>
</dbReference>
<accession>A0ABQ0M8U1</accession>
<keyword evidence="3" id="KW-1185">Reference proteome</keyword>
<sequence length="111" mass="12354">MKFRFPGVTQRDTTLALPEDAEQQAIEGARRDAIYAGMSAALVSAVIGSKFMRFNRTQMILSGVGSGVLSGYYFNKAFLGANLSQLEREKERLRNEAENPGLREEDGMKFE</sequence>
<evidence type="ECO:0000313" key="2">
    <source>
        <dbReference type="EMBL" id="GAT59703.1"/>
    </source>
</evidence>
<proteinExistence type="predicted"/>
<name>A0ABQ0M8U1_MYCCL</name>
<protein>
    <submittedName>
        <fullName evidence="2">Uncharacterized protein</fullName>
    </submittedName>
</protein>
<feature type="region of interest" description="Disordered" evidence="1">
    <location>
        <begin position="91"/>
        <end position="111"/>
    </location>
</feature>
<organism evidence="2 3">
    <name type="scientific">Mycena chlorophos</name>
    <name type="common">Agaric fungus</name>
    <name type="synonym">Agaricus chlorophos</name>
    <dbReference type="NCBI Taxonomy" id="658473"/>
    <lineage>
        <taxon>Eukaryota</taxon>
        <taxon>Fungi</taxon>
        <taxon>Dikarya</taxon>
        <taxon>Basidiomycota</taxon>
        <taxon>Agaricomycotina</taxon>
        <taxon>Agaricomycetes</taxon>
        <taxon>Agaricomycetidae</taxon>
        <taxon>Agaricales</taxon>
        <taxon>Marasmiineae</taxon>
        <taxon>Mycenaceae</taxon>
        <taxon>Mycena</taxon>
    </lineage>
</organism>
<reference evidence="2" key="1">
    <citation type="submission" date="2014-09" db="EMBL/GenBank/DDBJ databases">
        <title>Genome sequence of the luminous mushroom Mycena chlorophos for searching fungal bioluminescence genes.</title>
        <authorList>
            <person name="Tanaka Y."/>
            <person name="Kasuga D."/>
            <person name="Oba Y."/>
            <person name="Hase S."/>
            <person name="Sato K."/>
            <person name="Oba Y."/>
            <person name="Sakakibara Y."/>
        </authorList>
    </citation>
    <scope>NUCLEOTIDE SEQUENCE</scope>
</reference>
<evidence type="ECO:0000313" key="3">
    <source>
        <dbReference type="Proteomes" id="UP000815677"/>
    </source>
</evidence>
<gene>
    <name evidence="2" type="ORF">MCHLO_15960</name>
</gene>
<evidence type="ECO:0000256" key="1">
    <source>
        <dbReference type="SAM" id="MobiDB-lite"/>
    </source>
</evidence>